<dbReference type="InterPro" id="IPR038725">
    <property type="entry name" value="YdaG_split_barrel_FMN-bd"/>
</dbReference>
<keyword evidence="3" id="KW-1185">Reference proteome</keyword>
<comment type="caution">
    <text evidence="2">The sequence shown here is derived from an EMBL/GenBank/DDBJ whole genome shotgun (WGS) entry which is preliminary data.</text>
</comment>
<dbReference type="AlphaFoldDB" id="A0A9X1NSM4"/>
<proteinExistence type="predicted"/>
<evidence type="ECO:0000313" key="3">
    <source>
        <dbReference type="Proteomes" id="UP001139089"/>
    </source>
</evidence>
<organism evidence="2 3">
    <name type="scientific">Rhizobium quercicola</name>
    <dbReference type="NCBI Taxonomy" id="2901226"/>
    <lineage>
        <taxon>Bacteria</taxon>
        <taxon>Pseudomonadati</taxon>
        <taxon>Pseudomonadota</taxon>
        <taxon>Alphaproteobacteria</taxon>
        <taxon>Hyphomicrobiales</taxon>
        <taxon>Rhizobiaceae</taxon>
        <taxon>Rhizobium/Agrobacterium group</taxon>
        <taxon>Rhizobium</taxon>
    </lineage>
</organism>
<dbReference type="PANTHER" id="PTHR34818">
    <property type="entry name" value="PROTEIN BLI-3"/>
    <property type="match status" value="1"/>
</dbReference>
<feature type="domain" description="General stress protein FMN-binding split barrel" evidence="1">
    <location>
        <begin position="7"/>
        <end position="132"/>
    </location>
</feature>
<protein>
    <submittedName>
        <fullName evidence="2">Pyridoxamine 5'-phosphate oxidase family protein</fullName>
    </submittedName>
</protein>
<dbReference type="SUPFAM" id="SSF50475">
    <property type="entry name" value="FMN-binding split barrel"/>
    <property type="match status" value="1"/>
</dbReference>
<dbReference type="InterPro" id="IPR052917">
    <property type="entry name" value="Stress-Dev_Protein"/>
</dbReference>
<name>A0A9X1NSM4_9HYPH</name>
<sequence length="138" mass="15480">MTNKSLADLAEKMREIDICMLSTHTDGGAIAGRPMSNNRNVDYDGSSYYFTLDDTRMVDDIKADPKVALAFQGAKAFLVAVEGKADLIRDRQAFREHWSPDIDKWFADGIDTEGLVMIKVVAERAHYWDGEDEGEVTM</sequence>
<dbReference type="Gene3D" id="2.30.110.10">
    <property type="entry name" value="Electron Transport, Fmn-binding Protein, Chain A"/>
    <property type="match status" value="1"/>
</dbReference>
<dbReference type="RefSeq" id="WP_231812778.1">
    <property type="nucleotide sequence ID" value="NZ_JAJOZR010000003.1"/>
</dbReference>
<gene>
    <name evidence="2" type="ORF">LRX75_06235</name>
</gene>
<dbReference type="PANTHER" id="PTHR34818:SF1">
    <property type="entry name" value="PROTEIN BLI-3"/>
    <property type="match status" value="1"/>
</dbReference>
<dbReference type="InterPro" id="IPR012349">
    <property type="entry name" value="Split_barrel_FMN-bd"/>
</dbReference>
<dbReference type="Pfam" id="PF16242">
    <property type="entry name" value="Pyrid_ox_like"/>
    <property type="match status" value="1"/>
</dbReference>
<evidence type="ECO:0000259" key="1">
    <source>
        <dbReference type="Pfam" id="PF16242"/>
    </source>
</evidence>
<accession>A0A9X1NSM4</accession>
<dbReference type="EMBL" id="JAJOZR010000003">
    <property type="protein sequence ID" value="MCD7108636.1"/>
    <property type="molecule type" value="Genomic_DNA"/>
</dbReference>
<dbReference type="Proteomes" id="UP001139089">
    <property type="component" value="Unassembled WGS sequence"/>
</dbReference>
<reference evidence="2" key="1">
    <citation type="submission" date="2021-12" db="EMBL/GenBank/DDBJ databases">
        <authorList>
            <person name="Li Y."/>
        </authorList>
    </citation>
    <scope>NUCLEOTIDE SEQUENCE</scope>
    <source>
        <strain evidence="2">DKSPLA3</strain>
    </source>
</reference>
<evidence type="ECO:0000313" key="2">
    <source>
        <dbReference type="EMBL" id="MCD7108636.1"/>
    </source>
</evidence>